<name>A3VEZ8_9RHOB</name>
<evidence type="ECO:0000313" key="2">
    <source>
        <dbReference type="Proteomes" id="UP000002931"/>
    </source>
</evidence>
<organism evidence="1 2">
    <name type="scientific">Maritimibacter alkaliphilus HTCC2654</name>
    <dbReference type="NCBI Taxonomy" id="314271"/>
    <lineage>
        <taxon>Bacteria</taxon>
        <taxon>Pseudomonadati</taxon>
        <taxon>Pseudomonadota</taxon>
        <taxon>Alphaproteobacteria</taxon>
        <taxon>Rhodobacterales</taxon>
        <taxon>Roseobacteraceae</taxon>
        <taxon>Maritimibacter</taxon>
    </lineage>
</organism>
<gene>
    <name evidence="1" type="ORF">RB2654_10463</name>
</gene>
<dbReference type="RefSeq" id="WP_008331292.1">
    <property type="nucleotide sequence ID" value="NZ_CH902578.1"/>
</dbReference>
<evidence type="ECO:0000313" key="1">
    <source>
        <dbReference type="EMBL" id="EAQ12913.1"/>
    </source>
</evidence>
<dbReference type="EMBL" id="AAMT01000006">
    <property type="protein sequence ID" value="EAQ12913.1"/>
    <property type="molecule type" value="Genomic_DNA"/>
</dbReference>
<dbReference type="HOGENOM" id="CLU_2369504_0_0_5"/>
<proteinExistence type="predicted"/>
<dbReference type="AlphaFoldDB" id="A3VEZ8"/>
<reference evidence="1 2" key="1">
    <citation type="journal article" date="2010" name="J. Bacteriol.">
        <title>Genome sequences of Pelagibaca bermudensis HTCC2601T and Maritimibacter alkaliphilus HTCC2654T, the type strains of two marine Roseobacter genera.</title>
        <authorList>
            <person name="Thrash J.C."/>
            <person name="Cho J.C."/>
            <person name="Ferriera S."/>
            <person name="Johnson J."/>
            <person name="Vergin K.L."/>
            <person name="Giovannoni S.J."/>
        </authorList>
    </citation>
    <scope>NUCLEOTIDE SEQUENCE [LARGE SCALE GENOMIC DNA]</scope>
    <source>
        <strain evidence="1 2">HTCC2654</strain>
    </source>
</reference>
<sequence length="95" mass="9940">MRRLALIPCFFLIGCDTPRAIIPTGHVVVQGGSAYPVAIAQDARTAGAQAAEIVVRVDGGYVACAPSCGAAILRYAAKPDPDLLIRFAGPYTRQP</sequence>
<keyword evidence="2" id="KW-1185">Reference proteome</keyword>
<evidence type="ECO:0008006" key="3">
    <source>
        <dbReference type="Google" id="ProtNLM"/>
    </source>
</evidence>
<protein>
    <recommendedName>
        <fullName evidence="3">Lipoprotein</fullName>
    </recommendedName>
</protein>
<dbReference type="PROSITE" id="PS51257">
    <property type="entry name" value="PROKAR_LIPOPROTEIN"/>
    <property type="match status" value="1"/>
</dbReference>
<dbReference type="Proteomes" id="UP000002931">
    <property type="component" value="Unassembled WGS sequence"/>
</dbReference>
<comment type="caution">
    <text evidence="1">The sequence shown here is derived from an EMBL/GenBank/DDBJ whole genome shotgun (WGS) entry which is preliminary data.</text>
</comment>
<dbReference type="STRING" id="314271.RB2654_10463"/>
<accession>A3VEZ8</accession>